<dbReference type="Proteomes" id="UP000248598">
    <property type="component" value="Chromosome 1"/>
</dbReference>
<evidence type="ECO:0000313" key="3">
    <source>
        <dbReference type="EMBL" id="SQH25618.1"/>
    </source>
</evidence>
<evidence type="ECO:0000313" key="4">
    <source>
        <dbReference type="Proteomes" id="UP000248598"/>
    </source>
</evidence>
<dbReference type="GeneID" id="93263093"/>
<dbReference type="EMBL" id="LS483426">
    <property type="protein sequence ID" value="SQH24518.1"/>
    <property type="molecule type" value="Genomic_DNA"/>
</dbReference>
<proteinExistence type="predicted"/>
<dbReference type="RefSeq" id="WP_032827923.1">
    <property type="nucleotide sequence ID" value="NZ_CP091518.1"/>
</dbReference>
<dbReference type="EMBL" id="LS483426">
    <property type="protein sequence ID" value="SQH25618.1"/>
    <property type="molecule type" value="Genomic_DNA"/>
</dbReference>
<name>A0AAX2J4Q0_KINKI</name>
<evidence type="ECO:0000313" key="1">
    <source>
        <dbReference type="EMBL" id="SQH24518.1"/>
    </source>
</evidence>
<organism evidence="1 4">
    <name type="scientific">Kingella kingae</name>
    <dbReference type="NCBI Taxonomy" id="504"/>
    <lineage>
        <taxon>Bacteria</taxon>
        <taxon>Pseudomonadati</taxon>
        <taxon>Pseudomonadota</taxon>
        <taxon>Betaproteobacteria</taxon>
        <taxon>Neisseriales</taxon>
        <taxon>Neisseriaceae</taxon>
        <taxon>Kingella</taxon>
    </lineage>
</organism>
<accession>A0AAX2J4Q0</accession>
<evidence type="ECO:0008006" key="5">
    <source>
        <dbReference type="Google" id="ProtNLM"/>
    </source>
</evidence>
<gene>
    <name evidence="1" type="ORF">NCTC10529_00705</name>
    <name evidence="2" type="ORF">NCTC10529_01395</name>
    <name evidence="3" type="ORF">NCTC10529_01826</name>
</gene>
<protein>
    <recommendedName>
        <fullName evidence="5">Phage-related minor tail protein</fullName>
    </recommendedName>
</protein>
<dbReference type="AlphaFoldDB" id="A0AAX2J4Q0"/>
<dbReference type="EMBL" id="LS483426">
    <property type="protein sequence ID" value="SQH25199.1"/>
    <property type="molecule type" value="Genomic_DNA"/>
</dbReference>
<sequence>MASDLSLSISVSAVVDGALSGLTNIGKAMNTLKSTTTNLTAKQKELGESLERNKDRLSSTSAAHLWRQYNQVG</sequence>
<evidence type="ECO:0000313" key="2">
    <source>
        <dbReference type="EMBL" id="SQH25199.1"/>
    </source>
</evidence>
<reference evidence="1 4" key="1">
    <citation type="submission" date="2018-06" db="EMBL/GenBank/DDBJ databases">
        <authorList>
            <consortium name="Pathogen Informatics"/>
            <person name="Doyle S."/>
        </authorList>
    </citation>
    <scope>NUCLEOTIDE SEQUENCE [LARGE SCALE GENOMIC DNA]</scope>
    <source>
        <strain evidence="1 4">NCTC10529</strain>
    </source>
</reference>